<keyword evidence="3" id="KW-1185">Reference proteome</keyword>
<keyword evidence="1" id="KW-1133">Transmembrane helix</keyword>
<reference evidence="2" key="2">
    <citation type="journal article" date="2022" name="Hortic Res">
        <title>The genome of Dioscorea zingiberensis sheds light on the biosynthesis, origin and evolution of the medicinally important diosgenin saponins.</title>
        <authorList>
            <person name="Li Y."/>
            <person name="Tan C."/>
            <person name="Li Z."/>
            <person name="Guo J."/>
            <person name="Li S."/>
            <person name="Chen X."/>
            <person name="Wang C."/>
            <person name="Dai X."/>
            <person name="Yang H."/>
            <person name="Song W."/>
            <person name="Hou L."/>
            <person name="Xu J."/>
            <person name="Tong Z."/>
            <person name="Xu A."/>
            <person name="Yuan X."/>
            <person name="Wang W."/>
            <person name="Yang Q."/>
            <person name="Chen L."/>
            <person name="Sun Z."/>
            <person name="Wang K."/>
            <person name="Pan B."/>
            <person name="Chen J."/>
            <person name="Bao Y."/>
            <person name="Liu F."/>
            <person name="Qi X."/>
            <person name="Gang D.R."/>
            <person name="Wen J."/>
            <person name="Li J."/>
        </authorList>
    </citation>
    <scope>NUCLEOTIDE SEQUENCE</scope>
    <source>
        <strain evidence="2">Dzin_1.0</strain>
    </source>
</reference>
<organism evidence="2 3">
    <name type="scientific">Dioscorea zingiberensis</name>
    <dbReference type="NCBI Taxonomy" id="325984"/>
    <lineage>
        <taxon>Eukaryota</taxon>
        <taxon>Viridiplantae</taxon>
        <taxon>Streptophyta</taxon>
        <taxon>Embryophyta</taxon>
        <taxon>Tracheophyta</taxon>
        <taxon>Spermatophyta</taxon>
        <taxon>Magnoliopsida</taxon>
        <taxon>Liliopsida</taxon>
        <taxon>Dioscoreales</taxon>
        <taxon>Dioscoreaceae</taxon>
        <taxon>Dioscorea</taxon>
    </lineage>
</organism>
<keyword evidence="1" id="KW-0812">Transmembrane</keyword>
<dbReference type="AlphaFoldDB" id="A0A9D5CAW7"/>
<keyword evidence="1" id="KW-0472">Membrane</keyword>
<protein>
    <submittedName>
        <fullName evidence="2">Uncharacterized protein</fullName>
    </submittedName>
</protein>
<evidence type="ECO:0000313" key="2">
    <source>
        <dbReference type="EMBL" id="KAJ0969395.1"/>
    </source>
</evidence>
<feature type="transmembrane region" description="Helical" evidence="1">
    <location>
        <begin position="51"/>
        <end position="71"/>
    </location>
</feature>
<gene>
    <name evidence="2" type="ORF">J5N97_022272</name>
</gene>
<dbReference type="EMBL" id="JAGGNH010000006">
    <property type="protein sequence ID" value="KAJ0969395.1"/>
    <property type="molecule type" value="Genomic_DNA"/>
</dbReference>
<reference evidence="2" key="1">
    <citation type="submission" date="2021-03" db="EMBL/GenBank/DDBJ databases">
        <authorList>
            <person name="Li Z."/>
            <person name="Yang C."/>
        </authorList>
    </citation>
    <scope>NUCLEOTIDE SEQUENCE</scope>
    <source>
        <strain evidence="2">Dzin_1.0</strain>
        <tissue evidence="2">Leaf</tissue>
    </source>
</reference>
<accession>A0A9D5CAW7</accession>
<evidence type="ECO:0000256" key="1">
    <source>
        <dbReference type="SAM" id="Phobius"/>
    </source>
</evidence>
<name>A0A9D5CAW7_9LILI</name>
<sequence length="183" mass="20967">MEAHVPSIILRGRELNHALLAFVLARSSSILFMIISFRVGVDWSFIEINKAMYVASSCITVVVIMVIGRCGERKGSLSQARWEYSWSNPRSTIEVKMNIETMVINGVERRRRKVRLASPCDNNACFFDGFDYFCLSLFVKQLQLTLLDNQLRCTCLEQQLIPYCQFLRRDSETLADLIALMIG</sequence>
<proteinExistence type="predicted"/>
<feature type="transmembrane region" description="Helical" evidence="1">
    <location>
        <begin position="18"/>
        <end position="39"/>
    </location>
</feature>
<dbReference type="Proteomes" id="UP001085076">
    <property type="component" value="Miscellaneous, Linkage group lg06"/>
</dbReference>
<comment type="caution">
    <text evidence="2">The sequence shown here is derived from an EMBL/GenBank/DDBJ whole genome shotgun (WGS) entry which is preliminary data.</text>
</comment>
<evidence type="ECO:0000313" key="3">
    <source>
        <dbReference type="Proteomes" id="UP001085076"/>
    </source>
</evidence>